<dbReference type="SUPFAM" id="SSF48403">
    <property type="entry name" value="Ankyrin repeat"/>
    <property type="match status" value="1"/>
</dbReference>
<dbReference type="PROSITE" id="PS50097">
    <property type="entry name" value="BTB"/>
    <property type="match status" value="1"/>
</dbReference>
<dbReference type="InterPro" id="IPR002110">
    <property type="entry name" value="Ankyrin_rpt"/>
</dbReference>
<evidence type="ECO:0000313" key="6">
    <source>
        <dbReference type="Proteomes" id="UP000509704"/>
    </source>
</evidence>
<dbReference type="Gene3D" id="1.25.40.20">
    <property type="entry name" value="Ankyrin repeat-containing domain"/>
    <property type="match status" value="1"/>
</dbReference>
<dbReference type="PANTHER" id="PTHR46231">
    <property type="entry name" value="ANKYRIN REPEAT AND BTB/POZ DOMAIN-CONTAINING PROTEIN 1"/>
    <property type="match status" value="1"/>
</dbReference>
<sequence>MSKNFADLCYACRVGDTDNVDRLISTGVNLNAVDQFDNSPLFLASLCGHETVVKLLLSRGAVCDRDRYEGARCIYGALTDSIRDILLRYDISKAVDVNQPFTMHISSLIKDDFFLDTCDLSWSFHDNIRAIECLQLHKFILASRCAQLNLGLMSNWTGRHNFELPKGCSMKEMKILVKFIYLLPVLHEIDYEQYSSLIALSREWGMELLAEFLNKAQHILDPSEKSMFMATFQYKFMELAREQLCTFVNDAILKSSIILNSHEELDQGQNIILKECLAFPDVLLMVKNLKDEQRVFPCHLAILSRAHYFKLMFTLPFLERTLYKSQKKSKDSGNSSPLPLISLPSCDFEVAVIIIRYLYYDSSEIPWYNAIDVLLMADMLMEDRLKSMAAVVLTQSKELLKCCSIFDILSVAWETRMERLEHFVAKVIAQKIRKYSNDPALKEAILQSSKRISARQETDTIELVDDIRFYLLEKYAFELEDIEVLSSEQDLGLLKSSGILEYQQDMSVIENILDALSLQA</sequence>
<dbReference type="InterPro" id="IPR000210">
    <property type="entry name" value="BTB/POZ_dom"/>
</dbReference>
<dbReference type="SMART" id="SM00248">
    <property type="entry name" value="ANK"/>
    <property type="match status" value="2"/>
</dbReference>
<dbReference type="InterPro" id="IPR036770">
    <property type="entry name" value="Ankyrin_rpt-contain_sf"/>
</dbReference>
<accession>A0A7H9B5V8</accession>
<dbReference type="Proteomes" id="UP000509704">
    <property type="component" value="Chromosome 6"/>
</dbReference>
<keyword evidence="6" id="KW-1185">Reference proteome</keyword>
<dbReference type="OrthoDB" id="684045at2759"/>
<evidence type="ECO:0000313" key="5">
    <source>
        <dbReference type="EMBL" id="QLG73754.1"/>
    </source>
</evidence>
<feature type="domain" description="BTB" evidence="4">
    <location>
        <begin position="280"/>
        <end position="367"/>
    </location>
</feature>
<feature type="repeat" description="ANK" evidence="3">
    <location>
        <begin position="36"/>
        <end position="61"/>
    </location>
</feature>
<name>A0A7H9B5V8_ZYGMR</name>
<dbReference type="GO" id="GO:0000151">
    <property type="term" value="C:ubiquitin ligase complex"/>
    <property type="evidence" value="ECO:0007669"/>
    <property type="project" value="TreeGrafter"/>
</dbReference>
<evidence type="ECO:0000256" key="2">
    <source>
        <dbReference type="ARBA" id="ARBA00023043"/>
    </source>
</evidence>
<dbReference type="PROSITE" id="PS50088">
    <property type="entry name" value="ANK_REPEAT"/>
    <property type="match status" value="1"/>
</dbReference>
<dbReference type="SUPFAM" id="SSF54695">
    <property type="entry name" value="POZ domain"/>
    <property type="match status" value="1"/>
</dbReference>
<evidence type="ECO:0000256" key="1">
    <source>
        <dbReference type="ARBA" id="ARBA00022737"/>
    </source>
</evidence>
<dbReference type="PROSITE" id="PS50297">
    <property type="entry name" value="ANK_REP_REGION"/>
    <property type="match status" value="1"/>
</dbReference>
<dbReference type="AlphaFoldDB" id="A0A7H9B5V8"/>
<evidence type="ECO:0000256" key="3">
    <source>
        <dbReference type="PROSITE-ProRule" id="PRU00023"/>
    </source>
</evidence>
<gene>
    <name evidence="5" type="ORF">HG535_0F02650</name>
</gene>
<proteinExistence type="predicted"/>
<dbReference type="Pfam" id="PF00651">
    <property type="entry name" value="BTB"/>
    <property type="match status" value="1"/>
</dbReference>
<dbReference type="GO" id="GO:0005737">
    <property type="term" value="C:cytoplasm"/>
    <property type="evidence" value="ECO:0007669"/>
    <property type="project" value="TreeGrafter"/>
</dbReference>
<dbReference type="InterPro" id="IPR011333">
    <property type="entry name" value="SKP1/BTB/POZ_sf"/>
</dbReference>
<dbReference type="PANTHER" id="PTHR46231:SF1">
    <property type="entry name" value="ANKYRIN REPEAT AND BTB_POZ DOMAIN-CONTAINING PROTEIN 1"/>
    <property type="match status" value="1"/>
</dbReference>
<dbReference type="InterPro" id="IPR044515">
    <property type="entry name" value="ABTB1"/>
</dbReference>
<dbReference type="Gene3D" id="3.30.710.10">
    <property type="entry name" value="Potassium Channel Kv1.1, Chain A"/>
    <property type="match status" value="2"/>
</dbReference>
<dbReference type="Pfam" id="PF12796">
    <property type="entry name" value="Ank_2"/>
    <property type="match status" value="1"/>
</dbReference>
<dbReference type="EMBL" id="CP058609">
    <property type="protein sequence ID" value="QLG73754.1"/>
    <property type="molecule type" value="Genomic_DNA"/>
</dbReference>
<evidence type="ECO:0000259" key="4">
    <source>
        <dbReference type="PROSITE" id="PS50097"/>
    </source>
</evidence>
<protein>
    <recommendedName>
        <fullName evidence="4">BTB domain-containing protein</fullName>
    </recommendedName>
</protein>
<keyword evidence="2 3" id="KW-0040">ANK repeat</keyword>
<dbReference type="GeneID" id="59237513"/>
<keyword evidence="1" id="KW-0677">Repeat</keyword>
<organism evidence="5 6">
    <name type="scientific">Zygotorulaspora mrakii</name>
    <name type="common">Zygosaccharomyces mrakii</name>
    <dbReference type="NCBI Taxonomy" id="42260"/>
    <lineage>
        <taxon>Eukaryota</taxon>
        <taxon>Fungi</taxon>
        <taxon>Dikarya</taxon>
        <taxon>Ascomycota</taxon>
        <taxon>Saccharomycotina</taxon>
        <taxon>Saccharomycetes</taxon>
        <taxon>Saccharomycetales</taxon>
        <taxon>Saccharomycetaceae</taxon>
        <taxon>Zygotorulaspora</taxon>
    </lineage>
</organism>
<dbReference type="RefSeq" id="XP_037145480.1">
    <property type="nucleotide sequence ID" value="XM_037289585.1"/>
</dbReference>
<dbReference type="KEGG" id="zmk:HG535_0F02650"/>
<reference evidence="5 6" key="1">
    <citation type="submission" date="2020-07" db="EMBL/GenBank/DDBJ databases">
        <title>The yeast mating-type switching endonuclease HO is a domesticated member of an unorthodox homing genetic element family.</title>
        <authorList>
            <person name="Coughlan A.Y."/>
            <person name="Lombardi L."/>
            <person name="Braun-Galleani S."/>
            <person name="Martos A.R."/>
            <person name="Galeote V."/>
            <person name="Bigey F."/>
            <person name="Dequin S."/>
            <person name="Byrne K.P."/>
            <person name="Wolfe K.H."/>
        </authorList>
    </citation>
    <scope>NUCLEOTIDE SEQUENCE [LARGE SCALE GENOMIC DNA]</scope>
    <source>
        <strain evidence="5 6">NRRL Y-6702</strain>
    </source>
</reference>
<dbReference type="SMART" id="SM00225">
    <property type="entry name" value="BTB"/>
    <property type="match status" value="1"/>
</dbReference>